<dbReference type="GO" id="GO:0016607">
    <property type="term" value="C:nuclear speck"/>
    <property type="evidence" value="ECO:0007669"/>
    <property type="project" value="TreeGrafter"/>
</dbReference>
<protein>
    <recommendedName>
        <fullName evidence="4">HECT domain-containing protein</fullName>
    </recommendedName>
</protein>
<evidence type="ECO:0000256" key="3">
    <source>
        <dbReference type="PROSITE-ProRule" id="PRU00104"/>
    </source>
</evidence>
<keyword evidence="6" id="KW-1185">Reference proteome</keyword>
<dbReference type="AlphaFoldDB" id="A0A4Y9ZQH9"/>
<evidence type="ECO:0000256" key="2">
    <source>
        <dbReference type="ARBA" id="ARBA00022786"/>
    </source>
</evidence>
<gene>
    <name evidence="5" type="ORF">EWM64_g7498</name>
</gene>
<dbReference type="PROSITE" id="PS50237">
    <property type="entry name" value="HECT"/>
    <property type="match status" value="1"/>
</dbReference>
<keyword evidence="2 3" id="KW-0833">Ubl conjugation pathway</keyword>
<accession>A0A4Y9ZQH9</accession>
<organism evidence="5 6">
    <name type="scientific">Hericium alpestre</name>
    <dbReference type="NCBI Taxonomy" id="135208"/>
    <lineage>
        <taxon>Eukaryota</taxon>
        <taxon>Fungi</taxon>
        <taxon>Dikarya</taxon>
        <taxon>Basidiomycota</taxon>
        <taxon>Agaricomycotina</taxon>
        <taxon>Agaricomycetes</taxon>
        <taxon>Russulales</taxon>
        <taxon>Hericiaceae</taxon>
        <taxon>Hericium</taxon>
    </lineage>
</organism>
<dbReference type="SMART" id="SM00119">
    <property type="entry name" value="HECTc"/>
    <property type="match status" value="1"/>
</dbReference>
<dbReference type="InterPro" id="IPR045322">
    <property type="entry name" value="HECTD1/TRIP12-like"/>
</dbReference>
<dbReference type="PANTHER" id="PTHR45670">
    <property type="entry name" value="E3 UBIQUITIN-PROTEIN LIGASE TRIP12"/>
    <property type="match status" value="1"/>
</dbReference>
<evidence type="ECO:0000259" key="4">
    <source>
        <dbReference type="PROSITE" id="PS50237"/>
    </source>
</evidence>
<feature type="domain" description="HECT" evidence="4">
    <location>
        <begin position="182"/>
        <end position="524"/>
    </location>
</feature>
<dbReference type="STRING" id="135208.A0A4Y9ZQH9"/>
<dbReference type="EMBL" id="SFCI01001182">
    <property type="protein sequence ID" value="TFY76514.1"/>
    <property type="molecule type" value="Genomic_DNA"/>
</dbReference>
<feature type="active site" description="Glycyl thioester intermediate" evidence="3">
    <location>
        <position position="491"/>
    </location>
</feature>
<dbReference type="Pfam" id="PF00632">
    <property type="entry name" value="HECT"/>
    <property type="match status" value="1"/>
</dbReference>
<keyword evidence="1" id="KW-0808">Transferase</keyword>
<dbReference type="PANTHER" id="PTHR45670:SF1">
    <property type="entry name" value="E3 UBIQUITIN-PROTEIN LIGASE HECTD1"/>
    <property type="match status" value="1"/>
</dbReference>
<evidence type="ECO:0000313" key="5">
    <source>
        <dbReference type="EMBL" id="TFY76514.1"/>
    </source>
</evidence>
<dbReference type="Gene3D" id="3.90.1750.10">
    <property type="entry name" value="Hect, E3 ligase catalytic domains"/>
    <property type="match status" value="1"/>
</dbReference>
<dbReference type="GO" id="GO:0061630">
    <property type="term" value="F:ubiquitin protein ligase activity"/>
    <property type="evidence" value="ECO:0007669"/>
    <property type="project" value="InterPro"/>
</dbReference>
<dbReference type="InterPro" id="IPR000569">
    <property type="entry name" value="HECT_dom"/>
</dbReference>
<dbReference type="SUPFAM" id="SSF56204">
    <property type="entry name" value="Hect, E3 ligase catalytic domain"/>
    <property type="match status" value="1"/>
</dbReference>
<evidence type="ECO:0000256" key="1">
    <source>
        <dbReference type="ARBA" id="ARBA00022679"/>
    </source>
</evidence>
<reference evidence="5 6" key="1">
    <citation type="submission" date="2019-02" db="EMBL/GenBank/DDBJ databases">
        <title>Genome sequencing of the rare red list fungi Hericium alpestre (H. flagellum).</title>
        <authorList>
            <person name="Buettner E."/>
            <person name="Kellner H."/>
        </authorList>
    </citation>
    <scope>NUCLEOTIDE SEQUENCE [LARGE SCALE GENOMIC DNA]</scope>
    <source>
        <strain evidence="5 6">DSM 108284</strain>
    </source>
</reference>
<feature type="non-terminal residue" evidence="5">
    <location>
        <position position="1"/>
    </location>
</feature>
<evidence type="ECO:0000313" key="6">
    <source>
        <dbReference type="Proteomes" id="UP000298061"/>
    </source>
</evidence>
<comment type="caution">
    <text evidence="5">The sequence shown here is derived from an EMBL/GenBank/DDBJ whole genome shotgun (WGS) entry which is preliminary data.</text>
</comment>
<dbReference type="GO" id="GO:0043161">
    <property type="term" value="P:proteasome-mediated ubiquitin-dependent protein catabolic process"/>
    <property type="evidence" value="ECO:0007669"/>
    <property type="project" value="TreeGrafter"/>
</dbReference>
<sequence length="524" mass="58883">TGARSRSPTPSLSSLPEDAPHAKILRLLRVLHKLNVIEAERPEAVKRSLPESAFVNNKLTAKLTRQLEEPMIVASQCLPDWALDLPQHFPFLFPFATRYNFLQSTSFGYARLILKWQSQQTRGQDSSRRDDGVGFLGRLQRQKVRISRKHILESAMKVFELYGSSSSILEVEYFEEVGTGLGPTLEFYSLVSKEFARKDLKIWRDEDPLKSGVHVFHPHGLFPAPISPEDIANDGGQKRTHIFRVVGQFVAKAMLDSRIIDMSFNKIFLRLALGEEVVLTLETLKLVDADLANSLEKLRSLATVRSSGDKMHKVVKDQVNIEDLEVDFTIPGYDIELRPGGKDLTVTSDNVEEYIHEVVEAIVGSGAKLQAQAFREGFSKVFPITDLQAFTIDELVMLFGNSDEDWSPETLSEALKADHGFNVESRAIRSLIEVMTEYDAPSRREYLQFITGSPKLPIGGFRGLNPPLTVVRKPHEPPLTADDYLPSVMTCVNYLKLPEYSSKEVLREKLGVAMREGVGSFHLS</sequence>
<dbReference type="Proteomes" id="UP000298061">
    <property type="component" value="Unassembled WGS sequence"/>
</dbReference>
<name>A0A4Y9ZQH9_9AGAM</name>
<dbReference type="GO" id="GO:0000209">
    <property type="term" value="P:protein polyubiquitination"/>
    <property type="evidence" value="ECO:0007669"/>
    <property type="project" value="TreeGrafter"/>
</dbReference>
<proteinExistence type="predicted"/>
<dbReference type="OrthoDB" id="423283at2759"/>
<dbReference type="InterPro" id="IPR035983">
    <property type="entry name" value="Hect_E3_ubiquitin_ligase"/>
</dbReference>
<dbReference type="Gene3D" id="3.30.2410.10">
    <property type="entry name" value="Hect, E3 ligase catalytic domain"/>
    <property type="match status" value="1"/>
</dbReference>